<dbReference type="InterPro" id="IPR041118">
    <property type="entry name" value="Rx_N"/>
</dbReference>
<dbReference type="AlphaFoldDB" id="A0A3L6PPZ9"/>
<protein>
    <recommendedName>
        <fullName evidence="7">Disease resistance N-terminal domain-containing protein</fullName>
    </recommendedName>
</protein>
<evidence type="ECO:0000256" key="1">
    <source>
        <dbReference type="ARBA" id="ARBA00008894"/>
    </source>
</evidence>
<dbReference type="OrthoDB" id="690341at2759"/>
<name>A0A3L6PPZ9_PANMI</name>
<keyword evidence="2" id="KW-0433">Leucine-rich repeat</keyword>
<dbReference type="PANTHER" id="PTHR19338:SF58">
    <property type="entry name" value="OS09G0517100 PROTEIN"/>
    <property type="match status" value="1"/>
</dbReference>
<dbReference type="InterPro" id="IPR027417">
    <property type="entry name" value="P-loop_NTPase"/>
</dbReference>
<comment type="similarity">
    <text evidence="1">Belongs to the disease resistance NB-LRR family.</text>
</comment>
<dbReference type="EMBL" id="PQIB02000016">
    <property type="protein sequence ID" value="RLM60745.1"/>
    <property type="molecule type" value="Genomic_DNA"/>
</dbReference>
<dbReference type="CDD" id="cd14798">
    <property type="entry name" value="RX-CC_like"/>
    <property type="match status" value="1"/>
</dbReference>
<feature type="region of interest" description="Disordered" evidence="6">
    <location>
        <begin position="331"/>
        <end position="350"/>
    </location>
</feature>
<dbReference type="GO" id="GO:0006952">
    <property type="term" value="P:defense response"/>
    <property type="evidence" value="ECO:0007669"/>
    <property type="project" value="UniProtKB-KW"/>
</dbReference>
<keyword evidence="9" id="KW-1185">Reference proteome</keyword>
<dbReference type="PANTHER" id="PTHR19338">
    <property type="entry name" value="TRANSLOCASE OF INNER MITOCHONDRIAL MEMBRANE 13 HOMOLOG"/>
    <property type="match status" value="1"/>
</dbReference>
<proteinExistence type="inferred from homology"/>
<dbReference type="STRING" id="4540.A0A3L6PPZ9"/>
<dbReference type="Proteomes" id="UP000275267">
    <property type="component" value="Unassembled WGS sequence"/>
</dbReference>
<dbReference type="Pfam" id="PF18052">
    <property type="entry name" value="Rx_N"/>
    <property type="match status" value="1"/>
</dbReference>
<keyword evidence="4" id="KW-0547">Nucleotide-binding</keyword>
<dbReference type="InterPro" id="IPR038005">
    <property type="entry name" value="RX-like_CC"/>
</dbReference>
<evidence type="ECO:0000313" key="9">
    <source>
        <dbReference type="Proteomes" id="UP000275267"/>
    </source>
</evidence>
<evidence type="ECO:0000256" key="6">
    <source>
        <dbReference type="SAM" id="MobiDB-lite"/>
    </source>
</evidence>
<evidence type="ECO:0000256" key="5">
    <source>
        <dbReference type="ARBA" id="ARBA00022821"/>
    </source>
</evidence>
<feature type="domain" description="Disease resistance N-terminal" evidence="7">
    <location>
        <begin position="64"/>
        <end position="142"/>
    </location>
</feature>
<organism evidence="8 9">
    <name type="scientific">Panicum miliaceum</name>
    <name type="common">Proso millet</name>
    <name type="synonym">Broomcorn millet</name>
    <dbReference type="NCBI Taxonomy" id="4540"/>
    <lineage>
        <taxon>Eukaryota</taxon>
        <taxon>Viridiplantae</taxon>
        <taxon>Streptophyta</taxon>
        <taxon>Embryophyta</taxon>
        <taxon>Tracheophyta</taxon>
        <taxon>Spermatophyta</taxon>
        <taxon>Magnoliopsida</taxon>
        <taxon>Liliopsida</taxon>
        <taxon>Poales</taxon>
        <taxon>Poaceae</taxon>
        <taxon>PACMAD clade</taxon>
        <taxon>Panicoideae</taxon>
        <taxon>Panicodae</taxon>
        <taxon>Paniceae</taxon>
        <taxon>Panicinae</taxon>
        <taxon>Panicum</taxon>
        <taxon>Panicum sect. Panicum</taxon>
    </lineage>
</organism>
<evidence type="ECO:0000259" key="7">
    <source>
        <dbReference type="Pfam" id="PF18052"/>
    </source>
</evidence>
<evidence type="ECO:0000256" key="3">
    <source>
        <dbReference type="ARBA" id="ARBA00022737"/>
    </source>
</evidence>
<sequence>MALSPSVPARRRRAPGPVVGWLEPPASPRWPPATCAACRFGTGATKVVMEATGLSLGKSVLDGALGHAKCAVAEEVALQLGIQRDHAFIREELEMMQAFLRAAHGERDDHEVLMTWVKQVRDVAYDAEDCLQDFSIHLKKPSWWRLPCTLRERNRIAKQMKELRARVEDVSQRNLRYQLIKSAGSKPATAAEMSSITAAAIFGISEARRAAKHDNSKVDLVDLINQESENLRVIAVWGTSGDLGQASIINEAYENPDIKNRFPCQAWVSVLHPFNPNDFIKSLVKQFRSAVGVSTLLETENPFSPSASSQPTALGATRGPARWTMAACRTTAWPHHTTTPEASLRPLEPP</sequence>
<comment type="caution">
    <text evidence="8">The sequence shown here is derived from an EMBL/GenBank/DDBJ whole genome shotgun (WGS) entry which is preliminary data.</text>
</comment>
<evidence type="ECO:0000256" key="2">
    <source>
        <dbReference type="ARBA" id="ARBA00022614"/>
    </source>
</evidence>
<dbReference type="Gene3D" id="3.40.50.300">
    <property type="entry name" value="P-loop containing nucleotide triphosphate hydrolases"/>
    <property type="match status" value="1"/>
</dbReference>
<keyword evidence="5" id="KW-0611">Plant defense</keyword>
<evidence type="ECO:0000256" key="4">
    <source>
        <dbReference type="ARBA" id="ARBA00022741"/>
    </source>
</evidence>
<gene>
    <name evidence="8" type="ORF">C2845_PM14G19670</name>
</gene>
<keyword evidence="3" id="KW-0677">Repeat</keyword>
<dbReference type="Gene3D" id="1.20.5.4130">
    <property type="match status" value="1"/>
</dbReference>
<evidence type="ECO:0000313" key="8">
    <source>
        <dbReference type="EMBL" id="RLM60745.1"/>
    </source>
</evidence>
<accession>A0A3L6PPZ9</accession>
<reference evidence="9" key="1">
    <citation type="journal article" date="2019" name="Nat. Commun.">
        <title>The genome of broomcorn millet.</title>
        <authorList>
            <person name="Zou C."/>
            <person name="Miki D."/>
            <person name="Li D."/>
            <person name="Tang Q."/>
            <person name="Xiao L."/>
            <person name="Rajput S."/>
            <person name="Deng P."/>
            <person name="Jia W."/>
            <person name="Huang R."/>
            <person name="Zhang M."/>
            <person name="Sun Y."/>
            <person name="Hu J."/>
            <person name="Fu X."/>
            <person name="Schnable P.S."/>
            <person name="Li F."/>
            <person name="Zhang H."/>
            <person name="Feng B."/>
            <person name="Zhu X."/>
            <person name="Liu R."/>
            <person name="Schnable J.C."/>
            <person name="Zhu J.-K."/>
            <person name="Zhang H."/>
        </authorList>
    </citation>
    <scope>NUCLEOTIDE SEQUENCE [LARGE SCALE GENOMIC DNA]</scope>
</reference>
<dbReference type="GO" id="GO:0000166">
    <property type="term" value="F:nucleotide binding"/>
    <property type="evidence" value="ECO:0007669"/>
    <property type="project" value="UniProtKB-KW"/>
</dbReference>